<dbReference type="PANTHER" id="PTHR46627:SF1">
    <property type="entry name" value="AMINOPEPTIDASE O"/>
    <property type="match status" value="1"/>
</dbReference>
<proteinExistence type="inferred from homology"/>
<reference evidence="10" key="1">
    <citation type="journal article" date="2023" name="G3 (Bethesda)">
        <title>Whole genome assembly and annotation of the endangered Caribbean coral Acropora cervicornis.</title>
        <authorList>
            <person name="Selwyn J.D."/>
            <person name="Vollmer S.V."/>
        </authorList>
    </citation>
    <scope>NUCLEOTIDE SEQUENCE</scope>
    <source>
        <strain evidence="10">K2</strain>
    </source>
</reference>
<keyword evidence="3" id="KW-0645">Protease</keyword>
<dbReference type="GO" id="GO:0005730">
    <property type="term" value="C:nucleolus"/>
    <property type="evidence" value="ECO:0007669"/>
    <property type="project" value="InterPro"/>
</dbReference>
<reference evidence="10" key="2">
    <citation type="journal article" date="2023" name="Science">
        <title>Genomic signatures of disease resistance in endangered staghorn corals.</title>
        <authorList>
            <person name="Vollmer S.V."/>
            <person name="Selwyn J.D."/>
            <person name="Despard B.A."/>
            <person name="Roesel C.L."/>
        </authorList>
    </citation>
    <scope>NUCLEOTIDE SEQUENCE</scope>
    <source>
        <strain evidence="10">K2</strain>
    </source>
</reference>
<keyword evidence="11" id="KW-1185">Reference proteome</keyword>
<accession>A0AAD9V797</accession>
<evidence type="ECO:0000256" key="6">
    <source>
        <dbReference type="ARBA" id="ARBA00022833"/>
    </source>
</evidence>
<dbReference type="InterPro" id="IPR027268">
    <property type="entry name" value="Peptidase_M4/M1_CTD_sf"/>
</dbReference>
<dbReference type="Proteomes" id="UP001249851">
    <property type="component" value="Unassembled WGS sequence"/>
</dbReference>
<dbReference type="InterPro" id="IPR014782">
    <property type="entry name" value="Peptidase_M1_dom"/>
</dbReference>
<name>A0AAD9V797_ACRCE</name>
<dbReference type="GO" id="GO:0006508">
    <property type="term" value="P:proteolysis"/>
    <property type="evidence" value="ECO:0007669"/>
    <property type="project" value="UniProtKB-KW"/>
</dbReference>
<gene>
    <name evidence="10" type="ORF">P5673_013030</name>
</gene>
<comment type="caution">
    <text evidence="10">The sequence shown here is derived from an EMBL/GenBank/DDBJ whole genome shotgun (WGS) entry which is preliminary data.</text>
</comment>
<keyword evidence="4" id="KW-0479">Metal-binding</keyword>
<evidence type="ECO:0000256" key="1">
    <source>
        <dbReference type="ARBA" id="ARBA00001947"/>
    </source>
</evidence>
<dbReference type="GO" id="GO:0070006">
    <property type="term" value="F:metalloaminopeptidase activity"/>
    <property type="evidence" value="ECO:0007669"/>
    <property type="project" value="InterPro"/>
</dbReference>
<dbReference type="GO" id="GO:0008270">
    <property type="term" value="F:zinc ion binding"/>
    <property type="evidence" value="ECO:0007669"/>
    <property type="project" value="InterPro"/>
</dbReference>
<evidence type="ECO:0000259" key="9">
    <source>
        <dbReference type="Pfam" id="PF01433"/>
    </source>
</evidence>
<evidence type="ECO:0000256" key="2">
    <source>
        <dbReference type="ARBA" id="ARBA00010136"/>
    </source>
</evidence>
<sequence length="1549" mass="173642">MAEQGRINSGEDLSRTTKELLSRFSSSIFACDISGDTRYIRCDFPKCRQHTESFQGKPCWILNTQKNVKVLESHVTKEVHHFMKEMEVDTDDQGFSSHSVESQQWIEKQQLPEGTRKVLVVFNLKDRQSQFADWISLFLKAAFMSEGQKQNGCLVITQNFVSRLELMECISKLKFLSSLKVEVVAVLSCHSSCQGQVFSCTPLAIGKQCGFEEFCSLHDFVMACQTVLLDSLMALHISSCFTLKLDCSHSDWPVEADWLKTKLKCILSGSTKEVYETGSQVADLHLMLSTMPCGAVAGTCGTLLKDAVDRACSEGFPDLAREMGLEVLSADKVDDKISREGKEDQVTPPGLVMSSVRVVLLVQVEDEVAPKEVSNDGIYCGPYIALSRAITANLQTRKSSDVKFEYKVLEIRTNGPNSLRHCLKENLRCLPCDSLKVLFVALGPVFTKPKVDLIEIVNEWSRKRNSDICYGVHFQHVTAMQAYAMKNKLKEIRYTQFCANDSDNVPMAYDLAVTGLVDNSDKNCSASFPVLLYMIQLAVGENGNRLAKKIIPSAVYSNKPVSHGISSWTLEEVYMETSHVLSGLSRKCGLHLLSPASKPVKPTVVTCHSSIGPTLELPNTDNECINLPSTSGSATCQSNVDPTSSKASDLRHEKDKHINLCDAGLLGKEERFGSKIALVDDNLGCKSVGEECLEMPSQITPAASYSSSFKEKSGTRNSELNRDVALELHGEKLVTVNPSFNCTTAQDEDRMSVLRKPDSLASFKNETTWTFDVAKDDSLYDMKLLERAEIKRLNHEACALPMSHELSTANVFPLHQKPVAKNSPATSVSENVSLPCSLESVQGSEKSEVRTPESATKSVETSESREISFESSCEESRSRKRASSNDIINHEDITSSKKSKKDATCETVAKKTRSCAANEWDKSEDLPLMANVDEVLVRHYILDLSVKFSEKVMKGSILLLIEPRNEEVTQRQFQMTLDSTLVNIESVSEVVLPDDFELKFYGKEQNGGLNPEASSSGILNGFLGNILSDKTQKPLPFKGLPYSVYGWFVRIWKPNATGKTWPRCIWIKYHTSPEGKSLTWATDQDGRPCVYSPGAYINNRSLMPCQEPPVAMSTWQASIQVPEDCSVLMSGNELCGKTPAVDGQVTFLYEMSIPLPCSTLAIAVGWWHSRPSRNAFTKNGDDPHMPITCRLFAPASLIDSAADELLGYVPQFLEASCELLGSYPFKRLDILVLPKCFACMGLKSPNLVFLSQSVLSGDASMRVRLAHEISHAWFGLLVGAKDWSEEWLSEGFATFMEEKIQSRAEKWSQDQDRFYREMRQILRHRCLLSEIKECDDNLKYLRPKVVKPAKAISTAEAIRKSVNQPDPVRPHSVVQFGQICSRKWTQVHYLKGYFLLHHLATMVGREQFDGFLLRYVQHYKEQLVSSEDFFDFFLKCFPDVTSETMEKFIHEWLERAGLPKSFPKRFDSPDNELISRVEEEVRHRWCELVVKHKYNPGLPEGMGIYLFGELIISQQSKHRALVDEVLVEIGAEMDRCTYQTVKDMLEGKE</sequence>
<keyword evidence="5" id="KW-0378">Hydrolase</keyword>
<dbReference type="PANTHER" id="PTHR46627">
    <property type="entry name" value="AMINOPEPTIDASE O"/>
    <property type="match status" value="1"/>
</dbReference>
<organism evidence="10 11">
    <name type="scientific">Acropora cervicornis</name>
    <name type="common">Staghorn coral</name>
    <dbReference type="NCBI Taxonomy" id="6130"/>
    <lineage>
        <taxon>Eukaryota</taxon>
        <taxon>Metazoa</taxon>
        <taxon>Cnidaria</taxon>
        <taxon>Anthozoa</taxon>
        <taxon>Hexacorallia</taxon>
        <taxon>Scleractinia</taxon>
        <taxon>Astrocoeniina</taxon>
        <taxon>Acroporidae</taxon>
        <taxon>Acropora</taxon>
    </lineage>
</organism>
<evidence type="ECO:0000256" key="7">
    <source>
        <dbReference type="ARBA" id="ARBA00023049"/>
    </source>
</evidence>
<keyword evidence="10" id="KW-0031">Aminopeptidase</keyword>
<dbReference type="InterPro" id="IPR042097">
    <property type="entry name" value="Aminopeptidase_N-like_N_sf"/>
</dbReference>
<dbReference type="InterPro" id="IPR001930">
    <property type="entry name" value="Peptidase_M1"/>
</dbReference>
<dbReference type="Pfam" id="PF01433">
    <property type="entry name" value="Peptidase_M1"/>
    <property type="match status" value="1"/>
</dbReference>
<evidence type="ECO:0000313" key="11">
    <source>
        <dbReference type="Proteomes" id="UP001249851"/>
    </source>
</evidence>
<keyword evidence="6" id="KW-0862">Zinc</keyword>
<dbReference type="PRINTS" id="PR00756">
    <property type="entry name" value="ALADIPTASE"/>
</dbReference>
<comment type="cofactor">
    <cofactor evidence="1">
        <name>Zn(2+)</name>
        <dbReference type="ChEBI" id="CHEBI:29105"/>
    </cofactor>
</comment>
<dbReference type="SUPFAM" id="SSF63737">
    <property type="entry name" value="Leukotriene A4 hydrolase N-terminal domain"/>
    <property type="match status" value="1"/>
</dbReference>
<comment type="similarity">
    <text evidence="2">Belongs to the peptidase M1 family.</text>
</comment>
<feature type="domain" description="Peptidase M1 membrane alanine aminopeptidase" evidence="9">
    <location>
        <begin position="1221"/>
        <end position="1452"/>
    </location>
</feature>
<dbReference type="SUPFAM" id="SSF55486">
    <property type="entry name" value="Metalloproteases ('zincins'), catalytic domain"/>
    <property type="match status" value="1"/>
</dbReference>
<feature type="region of interest" description="Disordered" evidence="8">
    <location>
        <begin position="839"/>
        <end position="901"/>
    </location>
</feature>
<evidence type="ECO:0000313" key="10">
    <source>
        <dbReference type="EMBL" id="KAK2563345.1"/>
    </source>
</evidence>
<evidence type="ECO:0000256" key="3">
    <source>
        <dbReference type="ARBA" id="ARBA00022670"/>
    </source>
</evidence>
<evidence type="ECO:0000256" key="8">
    <source>
        <dbReference type="SAM" id="MobiDB-lite"/>
    </source>
</evidence>
<evidence type="ECO:0000256" key="5">
    <source>
        <dbReference type="ARBA" id="ARBA00022801"/>
    </source>
</evidence>
<protein>
    <submittedName>
        <fullName evidence="10">Aminopeptidase O</fullName>
    </submittedName>
</protein>
<evidence type="ECO:0000256" key="4">
    <source>
        <dbReference type="ARBA" id="ARBA00022723"/>
    </source>
</evidence>
<dbReference type="InterPro" id="IPR033577">
    <property type="entry name" value="AOPep"/>
</dbReference>
<dbReference type="Gene3D" id="1.10.390.10">
    <property type="entry name" value="Neutral Protease Domain 2"/>
    <property type="match status" value="1"/>
</dbReference>
<dbReference type="EMBL" id="JARQWQ010000025">
    <property type="protein sequence ID" value="KAK2563345.1"/>
    <property type="molecule type" value="Genomic_DNA"/>
</dbReference>
<dbReference type="Gene3D" id="3.30.2010.30">
    <property type="match status" value="1"/>
</dbReference>
<keyword evidence="7" id="KW-0482">Metalloprotease</keyword>
<dbReference type="Gene3D" id="2.60.40.1730">
    <property type="entry name" value="tricorn interacting facor f3 domain"/>
    <property type="match status" value="1"/>
</dbReference>